<proteinExistence type="predicted"/>
<dbReference type="AlphaFoldDB" id="A0A167XKS5"/>
<sequence>MKKLTREALDRSEEKRAAYHYQYGTQYTPEQTVFVDESSFDRHTAVRTRAWALSGEQAKRKAFFLLVTPCAFP</sequence>
<name>A0A167XKS5_9AGAM</name>
<dbReference type="OrthoDB" id="3203937at2759"/>
<accession>A0A167XKS5</accession>
<evidence type="ECO:0008006" key="3">
    <source>
        <dbReference type="Google" id="ProtNLM"/>
    </source>
</evidence>
<gene>
    <name evidence="1" type="ORF">FIBSPDRAFT_875652</name>
</gene>
<evidence type="ECO:0000313" key="2">
    <source>
        <dbReference type="Proteomes" id="UP000076532"/>
    </source>
</evidence>
<organism evidence="1 2">
    <name type="scientific">Athelia psychrophila</name>
    <dbReference type="NCBI Taxonomy" id="1759441"/>
    <lineage>
        <taxon>Eukaryota</taxon>
        <taxon>Fungi</taxon>
        <taxon>Dikarya</taxon>
        <taxon>Basidiomycota</taxon>
        <taxon>Agaricomycotina</taxon>
        <taxon>Agaricomycetes</taxon>
        <taxon>Agaricomycetidae</taxon>
        <taxon>Atheliales</taxon>
        <taxon>Atheliaceae</taxon>
        <taxon>Athelia</taxon>
    </lineage>
</organism>
<dbReference type="Proteomes" id="UP000076532">
    <property type="component" value="Unassembled WGS sequence"/>
</dbReference>
<dbReference type="EMBL" id="KV417755">
    <property type="protein sequence ID" value="KZP07323.1"/>
    <property type="molecule type" value="Genomic_DNA"/>
</dbReference>
<reference evidence="1 2" key="1">
    <citation type="journal article" date="2016" name="Mol. Biol. Evol.">
        <title>Comparative Genomics of Early-Diverging Mushroom-Forming Fungi Provides Insights into the Origins of Lignocellulose Decay Capabilities.</title>
        <authorList>
            <person name="Nagy L.G."/>
            <person name="Riley R."/>
            <person name="Tritt A."/>
            <person name="Adam C."/>
            <person name="Daum C."/>
            <person name="Floudas D."/>
            <person name="Sun H."/>
            <person name="Yadav J.S."/>
            <person name="Pangilinan J."/>
            <person name="Larsson K.H."/>
            <person name="Matsuura K."/>
            <person name="Barry K."/>
            <person name="Labutti K."/>
            <person name="Kuo R."/>
            <person name="Ohm R.A."/>
            <person name="Bhattacharya S.S."/>
            <person name="Shirouzu T."/>
            <person name="Yoshinaga Y."/>
            <person name="Martin F.M."/>
            <person name="Grigoriev I.V."/>
            <person name="Hibbett D.S."/>
        </authorList>
    </citation>
    <scope>NUCLEOTIDE SEQUENCE [LARGE SCALE GENOMIC DNA]</scope>
    <source>
        <strain evidence="1 2">CBS 109695</strain>
    </source>
</reference>
<keyword evidence="2" id="KW-1185">Reference proteome</keyword>
<dbReference type="STRING" id="436010.A0A167XKS5"/>
<protein>
    <recommendedName>
        <fullName evidence="3">Tc1-like transposase DDE domain-containing protein</fullName>
    </recommendedName>
</protein>
<evidence type="ECO:0000313" key="1">
    <source>
        <dbReference type="EMBL" id="KZP07323.1"/>
    </source>
</evidence>